<feature type="coiled-coil region" evidence="1">
    <location>
        <begin position="2783"/>
        <end position="2810"/>
    </location>
</feature>
<evidence type="ECO:0000313" key="5">
    <source>
        <dbReference type="Proteomes" id="UP001529343"/>
    </source>
</evidence>
<evidence type="ECO:0000256" key="2">
    <source>
        <dbReference type="SAM" id="MobiDB-lite"/>
    </source>
</evidence>
<keyword evidence="1" id="KW-0175">Coiled coil</keyword>
<proteinExistence type="predicted"/>
<comment type="caution">
    <text evidence="4">The sequence shown here is derived from an EMBL/GenBank/DDBJ whole genome shotgun (WGS) entry which is preliminary data.</text>
</comment>
<feature type="coiled-coil region" evidence="1">
    <location>
        <begin position="2453"/>
        <end position="2487"/>
    </location>
</feature>
<reference evidence="4 5" key="2">
    <citation type="submission" date="2023-06" db="EMBL/GenBank/DDBJ databases">
        <authorList>
            <person name="Zeman M."/>
            <person name="Kubasova T."/>
            <person name="Jahodarova E."/>
            <person name="Nykrynova M."/>
            <person name="Rychlik I."/>
        </authorList>
    </citation>
    <scope>NUCLEOTIDE SEQUENCE [LARGE SCALE GENOMIC DNA]</scope>
    <source>
        <strain evidence="4 5">161_Gplus</strain>
    </source>
</reference>
<feature type="domain" description="Phage tail tape measure protein" evidence="3">
    <location>
        <begin position="385"/>
        <end position="581"/>
    </location>
</feature>
<dbReference type="Pfam" id="PF10145">
    <property type="entry name" value="PhageMin_Tail"/>
    <property type="match status" value="1"/>
</dbReference>
<dbReference type="PANTHER" id="PTHR34491:SF156">
    <property type="entry name" value="KINESIN MOTOR DOMAIN-CONTAINING PROTEIN"/>
    <property type="match status" value="1"/>
</dbReference>
<dbReference type="PANTHER" id="PTHR34491">
    <property type="entry name" value="A-TYPE INCLUSION PROTEIN, PUTATIVE-RELATED"/>
    <property type="match status" value="1"/>
</dbReference>
<gene>
    <name evidence="4" type="ORF">QUW44_03155</name>
</gene>
<organism evidence="4 5">
    <name type="scientific">Limosilactobacillus pontis</name>
    <dbReference type="NCBI Taxonomy" id="35787"/>
    <lineage>
        <taxon>Bacteria</taxon>
        <taxon>Bacillati</taxon>
        <taxon>Bacillota</taxon>
        <taxon>Bacilli</taxon>
        <taxon>Lactobacillales</taxon>
        <taxon>Lactobacillaceae</taxon>
        <taxon>Limosilactobacillus</taxon>
    </lineage>
</organism>
<keyword evidence="5" id="KW-1185">Reference proteome</keyword>
<dbReference type="InterPro" id="IPR010090">
    <property type="entry name" value="Phage_tape_meas"/>
</dbReference>
<dbReference type="EMBL" id="JAUDDW010000007">
    <property type="protein sequence ID" value="MDM8266171.1"/>
    <property type="molecule type" value="Genomic_DNA"/>
</dbReference>
<feature type="coiled-coil region" evidence="1">
    <location>
        <begin position="2534"/>
        <end position="2561"/>
    </location>
</feature>
<accession>A0ABT7UWT4</accession>
<feature type="coiled-coil region" evidence="1">
    <location>
        <begin position="255"/>
        <end position="282"/>
    </location>
</feature>
<evidence type="ECO:0000256" key="1">
    <source>
        <dbReference type="SAM" id="Coils"/>
    </source>
</evidence>
<dbReference type="RefSeq" id="WP_289585878.1">
    <property type="nucleotide sequence ID" value="NZ_JAUDDW010000007.1"/>
</dbReference>
<dbReference type="Proteomes" id="UP001529343">
    <property type="component" value="Unassembled WGS sequence"/>
</dbReference>
<feature type="coiled-coil region" evidence="1">
    <location>
        <begin position="123"/>
        <end position="191"/>
    </location>
</feature>
<evidence type="ECO:0000313" key="4">
    <source>
        <dbReference type="EMBL" id="MDM8266171.1"/>
    </source>
</evidence>
<name>A0ABT7UWT4_9LACO</name>
<feature type="coiled-coil region" evidence="1">
    <location>
        <begin position="727"/>
        <end position="782"/>
    </location>
</feature>
<feature type="coiled-coil region" evidence="1">
    <location>
        <begin position="2159"/>
        <end position="2222"/>
    </location>
</feature>
<evidence type="ECO:0000259" key="3">
    <source>
        <dbReference type="Pfam" id="PF10145"/>
    </source>
</evidence>
<reference evidence="5" key="1">
    <citation type="submission" date="2023-06" db="EMBL/GenBank/DDBJ databases">
        <title>Identification and characterization of horizontal gene transfer across gut microbiota members of farm animals based on homology search.</title>
        <authorList>
            <person name="Zeman M."/>
            <person name="Kubasova T."/>
            <person name="Jahodarova E."/>
            <person name="Nykrynova M."/>
            <person name="Rychlik I."/>
        </authorList>
    </citation>
    <scope>NUCLEOTIDE SEQUENCE [LARGE SCALE GENOMIC DNA]</scope>
    <source>
        <strain evidence="5">161_Gplus</strain>
    </source>
</reference>
<sequence>MAKELSIKVKVDLPTAGDLESKLNKMLGGKDLNANVKVNAKIGKLGNLKSQIRRAIGNEKFNARVGVKVSGMGELNRLASQIEKVRRLASEPIKMKVDTGGTGFDQQIDEARAKAKDMGETIAKSQSSAMVAAQKEMRQAQNEMARTYAEMQRSEARAIKAKSDADTQVYKQSQERYKRQLEEQKANYRKMASGYGVEPDQIKNDISKALNNTKVDQSVALAKNAQKAREAAAAWKEYSSAVKMAYRAESRVATKQAGNNELAALNKQVAAYKAKAQAIKEANQEIFASGRYSQRAAKLDESYNRNIALIRAKQMDGAYSRGSKARGNGIMNTMNVWDMLQQGVYGASAAVAAINQVDKAITKVTKVVPDSQVAVNKWKKNIYRDAAEVGKTAPEFASAVEQWATAGYNLKQSNKLAKASVMGSFVGEVPVNDMVRYMSVPLKAFNKEGLKSKDIINSMNQVSNKHAIEMDDLGQAYQKASSTMAATGTTFSQMTGIITAAQEGTRAGGDAIGTAFKTISANLAQIGSGLTGQAKNKDKFFNGLGVQLKDSKGNLKSTYQIMDQLSKKWKTMSKSEKNTAALYAGGKNHANIFAATMDNWDTAKKAMAESQAQVNLRDKDHGSAYQEFAKQKQSIQFQLAGLQDTWMNFLQNITGGREGIGQILQMLNGLGQVAVKISSNKGLSQMVRWGAITAGIVMARRATTQLMGSLMKIGSSGSGIEGLKSRFSAVNESVSQLKDNVNELKAALRGVDSSLDKDKNLRKKSSNEVKKDEKKLSKAKEVEATAANSPYYYSLSGGAARADEKVRSKKYVLNKQKSSVGQNIKRAGNDALQTATSLIPALGRTEEKLNDVSNATGKGVAVTTKLSKAWGVAKGVMGVVGSTLGVVGMGIDAVTIASGVLEIAGVHPWQLIQRAINPATYNAQQFSKQMSAIHQSLGKVDSSLDSNIMFNGTASRSSRGLNGLNKTLSGVAKGVNQLSSADWKKFKTNFDSISKANGLGIRASANNVELLKGQMVDLKDALHDVNFKNFRSGVTALSKMNKEGQKLSWQKNVGKLVRSMKGYNSEMGELKAKAFDSSSIDYGGADNYRARERAIYNKYARKARNTDQYQEWAQNYEDYGAMVRKRYGALAKSLNSGTFTSGDYRRMTNNQLKQAATAQTINLQQAARASKIWNDVNGLLKGNNKYAAQQGKLTREQQQWLAKNVRGLEGISKNTQKWSDAQRQAFDKYGETAAKRLKTQQNRARDILEAEGVSKASANKQIKKLDGTGLGYVNALAGNSNAQQLLNVDADFASLYGKHWYSQLQRQQKQVQNYTNKHPNSAAIQAFVDPDTGVLNTGYVSRATDVMTQSKKVTRKFRGLGMIDKNGNLNYAQIADNFAGVKGASDPLSLMSSIADGTINKKSALHIAANASNGKFTSSVRKAIGDLVNDKGRADAKQYLDYLKKTGAIDGKTAKKAKDYVDKDLTARGKVKRSSKYYPESQSSRKRGSKSNESDYDKANKYWKERNKENGGKTKFQKWWDGLFSKKRNTGNSSKKSADMKQQSVIPTNFKNLGGKGSAFYAATHSKLGQQISQGVKGLFKKNGLFGKIGSGFSKGGIFGGLGNLGKMGLGGLGKLTKFGFNGAGKLLFGKNFKMPDFSKMFRGLNKIKLPNLNKALGGLKKIKMPNFSKMFKGLNKIKMPNFKKMFGGMKNPFDKLFGKNGGKAHKVKLQADTKGLSKSISKIGKGKGTKVKLQADTKALSKSISRLGKGKGQKVKLQADTKALSKSLSNLGKGKGQKIKLQADTKALGKSISNIGKGKKAKIKVTADTSGAKSKIKSLESSVKSLGRGNHKIKVTADTSGAKSKINSLKSAVKSLGNGTHKIRVTCSVSGQGKIKSLKSAINGLHGKSVNVRANASGVGKVQALKSAINGIHGKKVSVSAHVSGTGRVNALKSAINGVHSKHVSVSAHVSGIGQVRALASAIAAVHSKSVTVSATKVETTIKKTKSGSVAIDPQQAMQPVNPLTSMSVVAGNPSLAQALDASAANMGVDVNSAMNGQKVTDYSDSTQKVSEDYWRYMGNQLYTGLPLDEQVNKLESAVTQADDNMDKLITLSRQRIDVDRKQISYQETMQRAYQQQVTDMINQLHAYGFQNNGNQITNLDHAKSITGDNASKVDDLLSKYQSAYQNMSEAAQKIEELRTDIWQQGKNQEDYRNNKDQKMVDQLQRELEILTTSIDNSKNILERQADSLSDGDYVMKMKNGAEQINDKTEAVYQLLQKFNRLSVANFVGTKDADNAKNLLESLQSIRDSVTENLDSIDELKKSMRDTTLNSIIENLDKYTTNLSDSIDRLKNNVENLQDGLLSGTTYSDLMSSNFDVVNLHQKSAYEESVNERIDLEKAMDDALDRFAQKNVDRTAQVANQELQINQQKYDSLYRMAEGYANGRLQKIEPIRVKYEKQTETDQIDLPGVSHNQEYVKASTEYQKQMADLKARYNDEMSKATSQEEREAINQRIVYEQLSLQEATNKRMIEADKQAIEDLKKQAQDPGMSTEQLTTISDKIAEYEKNIIDAQNDIKDAVKSRFEYEKTQLDKEMDDYQRLSDTMSNLATIADALHLDGKTQAAVIDQQYAATYMQYDNYLNVLERLRNEMSKYEKGSFESNQLQDMINDYQSSLDGIVTSLLDITKSEFEQTLDSVQKSFEKSVNKGMTADQAKFDQDVWYNPMQKELKLEEMRLKITELEDKTVEKRIAALDAQERMSKAEADYVDKQLDLALAEQKLNNTINKKDVRYLEKDENGKFNWTYIADQDQVDAARQEVNQAKQAIEDAKVSNRNDYIEKVEEIVSDMKDGSINQEEVRSRLEQLNNSYKFILKDIPSFDISKVEDIIKAYDEYAEKNQNIIKDYQRSANVQNRAAYQDIVKGFGDQFKAVSKDLGEIFGKQLRETLNLPNGIRNAYGTGKDQSLVINGGLHIELPDVKDVDDFAKAIETLPQVAKQYATRK</sequence>
<protein>
    <submittedName>
        <fullName evidence="4">Phage tail tape measure protein</fullName>
    </submittedName>
</protein>
<feature type="region of interest" description="Disordered" evidence="2">
    <location>
        <begin position="1471"/>
        <end position="1496"/>
    </location>
</feature>